<evidence type="ECO:0000259" key="3">
    <source>
        <dbReference type="Pfam" id="PF22255"/>
    </source>
</evidence>
<dbReference type="InterPro" id="IPR053981">
    <property type="entry name" value="Gp44/GpP-like_2nd"/>
</dbReference>
<dbReference type="SUPFAM" id="SSF69279">
    <property type="entry name" value="Phage tail proteins"/>
    <property type="match status" value="2"/>
</dbReference>
<dbReference type="KEGG" id="gxy:GLX_15590"/>
<feature type="domain" description="Baseplate hub protein gp44-like N-terminal" evidence="1">
    <location>
        <begin position="18"/>
        <end position="102"/>
    </location>
</feature>
<dbReference type="AlphaFoldDB" id="G2I0T4"/>
<dbReference type="KEGG" id="gxy:GLX_21300"/>
<dbReference type="InterPro" id="IPR023399">
    <property type="entry name" value="Baseplate-like_2-layer_sand"/>
</dbReference>
<dbReference type="Gene3D" id="2.30.300.10">
    <property type="entry name" value="Baseplate protein-like domain - beta roll fold"/>
    <property type="match status" value="1"/>
</dbReference>
<dbReference type="Pfam" id="PF22255">
    <property type="entry name" value="Gp44-like_2nd"/>
    <property type="match status" value="1"/>
</dbReference>
<dbReference type="PIRSF" id="PIRSF004440">
    <property type="entry name" value="GpP"/>
    <property type="match status" value="1"/>
</dbReference>
<dbReference type="EMBL" id="AP012159">
    <property type="protein sequence ID" value="BAK84542.1"/>
    <property type="molecule type" value="Genomic_DNA"/>
</dbReference>
<reference evidence="6" key="1">
    <citation type="journal article" date="2011" name="J. Bacteriol.">
        <title>Complete genome sequence of NBRC 3288, a unique cellulose-nonproducing strain of Gluconacetobacter xylinus isolated from vinegar.</title>
        <authorList>
            <person name="Ogino H."/>
            <person name="Azuma Y."/>
            <person name="Hosoyama A."/>
            <person name="Nakazawa H."/>
            <person name="Matsutani M."/>
            <person name="Hasegawa A."/>
            <person name="Otsuyama K."/>
            <person name="Matsushita K."/>
            <person name="Fujita N."/>
            <person name="Shirai M."/>
        </authorList>
    </citation>
    <scope>NUCLEOTIDE SEQUENCE [LARGE SCALE GENOMIC DNA]</scope>
    <source>
        <strain evidence="6">NBRC 3288 / BCRC 11682 / LMG 1693</strain>
    </source>
</reference>
<evidence type="ECO:0000313" key="6">
    <source>
        <dbReference type="Proteomes" id="UP000009044"/>
    </source>
</evidence>
<dbReference type="Gene3D" id="3.55.50.10">
    <property type="entry name" value="Baseplate protein-like domains"/>
    <property type="match status" value="1"/>
</dbReference>
<dbReference type="HOGENOM" id="CLU_060292_0_1_5"/>
<evidence type="ECO:0000259" key="1">
    <source>
        <dbReference type="Pfam" id="PF21683"/>
    </source>
</evidence>
<accession>G2I0T4</accession>
<dbReference type="EMBL" id="AP012159">
    <property type="protein sequence ID" value="BAK83971.1"/>
    <property type="molecule type" value="Genomic_DNA"/>
</dbReference>
<dbReference type="InterPro" id="IPR053982">
    <property type="entry name" value="Gp44/GpP-like_C"/>
</dbReference>
<feature type="domain" description="Baseplate hub protein gp44/GpP-like C-terminal" evidence="2">
    <location>
        <begin position="275"/>
        <end position="358"/>
    </location>
</feature>
<dbReference type="Proteomes" id="UP000009044">
    <property type="component" value="Chromosome"/>
</dbReference>
<sequence length="382" mass="42136">MNLINALAGGDLPDINTEVTLTVGNTKWSGWQEIRVTRGAERCPSDYDIGLTEKYLDTSQLDIMPGEPCTLSIGDVKVIDGYVDIYEIGVGTGHQVRIGGRSRCSDLVDTHAVVPRGQLGSCDLVQLAKQLCTPYGIDVVTKNITLPSTTSDRIIQIFNVTLGQTPYQLIEECARYMAVMVYDDADGNLVLSSVGTDTHASGFAEGVNVLECSVTYRMDERFSTYLPVLFSVQNFNDFDNANAGNQFTPLKDPGVPRYRPYFVVSEQSYNGQFLAELRAKWELQRRRGRSQAVRLVCDSWHDRAGVLWTPNTLVPVHLPALKLPGKTWLITDVTFSKSAEQGTTAELTLMPPEAMTVEPAVQTPFDWQVQNDLASTAGQEQA</sequence>
<reference evidence="5" key="2">
    <citation type="submission" date="2011-04" db="EMBL/GenBank/DDBJ databases">
        <authorList>
            <consortium name="Gluconacetobacter xylinus genome sequencing consortium"/>
        </authorList>
    </citation>
    <scope>NUCLEOTIDE SEQUENCE</scope>
    <source>
        <strain evidence="5">NBRC 3288</strain>
    </source>
</reference>
<dbReference type="RefSeq" id="WP_014105513.1">
    <property type="nucleotide sequence ID" value="NC_016027.1"/>
</dbReference>
<organism evidence="5 6">
    <name type="scientific">Komagataeibacter medellinensis (strain NBRC 3288 / BCRC 11682 / LMG 1693 / Kondo 51)</name>
    <name type="common">Gluconacetobacter medellinensis</name>
    <dbReference type="NCBI Taxonomy" id="634177"/>
    <lineage>
        <taxon>Bacteria</taxon>
        <taxon>Pseudomonadati</taxon>
        <taxon>Pseudomonadota</taxon>
        <taxon>Alphaproteobacteria</taxon>
        <taxon>Acetobacterales</taxon>
        <taxon>Acetobacteraceae</taxon>
        <taxon>Komagataeibacter</taxon>
    </lineage>
</organism>
<dbReference type="eggNOG" id="COG4379">
    <property type="taxonomic scope" value="Bacteria"/>
</dbReference>
<evidence type="ECO:0000313" key="5">
    <source>
        <dbReference type="EMBL" id="BAK84542.1"/>
    </source>
</evidence>
<dbReference type="Pfam" id="PF21929">
    <property type="entry name" value="GpP_4th"/>
    <property type="match status" value="1"/>
</dbReference>
<protein>
    <submittedName>
        <fullName evidence="5">Bacteriophage tail protein GpP Mu-like</fullName>
    </submittedName>
</protein>
<evidence type="ECO:0000259" key="2">
    <source>
        <dbReference type="Pfam" id="PF21929"/>
    </source>
</evidence>
<name>G2I0T4_KOMMN</name>
<proteinExistence type="predicted"/>
<dbReference type="Pfam" id="PF21683">
    <property type="entry name" value="GpP-like_1st"/>
    <property type="match status" value="1"/>
</dbReference>
<dbReference type="Gene3D" id="3.30.1920.10">
    <property type="entry name" value="Baseplate protein-like domains - 2 layer sandwich fold"/>
    <property type="match status" value="1"/>
</dbReference>
<evidence type="ECO:0000313" key="4">
    <source>
        <dbReference type="EMBL" id="BAK83971.1"/>
    </source>
</evidence>
<dbReference type="PATRIC" id="fig|634177.7.peg.1784"/>
<dbReference type="InterPro" id="IPR026276">
    <property type="entry name" value="Baseplate_GpP"/>
</dbReference>
<dbReference type="STRING" id="634177.GLX_15590"/>
<feature type="domain" description="Baseplate hub protein gp44/GpP-like second" evidence="3">
    <location>
        <begin position="104"/>
        <end position="192"/>
    </location>
</feature>
<dbReference type="InterPro" id="IPR049354">
    <property type="entry name" value="GpP-like_N"/>
</dbReference>
<gene>
    <name evidence="4" type="ordered locus">GLX_15590</name>
    <name evidence="5" type="ordered locus">GLX_21300</name>
</gene>